<reference evidence="7 8" key="2">
    <citation type="journal article" date="2002" name="Nucleic Acids Res.">
        <title>Genome sequence of Oceanobacillus iheyensis isolated from the Iheya Ridge and its unexpected adaptive capabilities to extreme environments.</title>
        <authorList>
            <person name="Takami H."/>
            <person name="Takaki Y."/>
            <person name="Uchiyama I."/>
        </authorList>
    </citation>
    <scope>NUCLEOTIDE SEQUENCE [LARGE SCALE GENOMIC DNA]</scope>
    <source>
        <strain evidence="8">DSM 14371 / CIP 107618 / JCM 11309 / KCTC 3954 / HTE831</strain>
    </source>
</reference>
<keyword evidence="4 5" id="KW-1133">Transmembrane helix</keyword>
<dbReference type="KEGG" id="oih:OB1270"/>
<dbReference type="Proteomes" id="UP000000822">
    <property type="component" value="Chromosome"/>
</dbReference>
<dbReference type="PANTHER" id="PTHR33392">
    <property type="entry name" value="POLYISOPRENYL-TEICHOIC ACID--PEPTIDOGLYCAN TEICHOIC ACID TRANSFERASE TAGU"/>
    <property type="match status" value="1"/>
</dbReference>
<evidence type="ECO:0000259" key="6">
    <source>
        <dbReference type="Pfam" id="PF03816"/>
    </source>
</evidence>
<keyword evidence="3" id="KW-0735">Signal-anchor</keyword>
<comment type="similarity">
    <text evidence="1">Belongs to the LytR/CpsA/Psr (LCP) family.</text>
</comment>
<evidence type="ECO:0000313" key="8">
    <source>
        <dbReference type="Proteomes" id="UP000000822"/>
    </source>
</evidence>
<organism evidence="7 8">
    <name type="scientific">Oceanobacillus iheyensis (strain DSM 14371 / CIP 107618 / JCM 11309 / KCTC 3954 / HTE831)</name>
    <dbReference type="NCBI Taxonomy" id="221109"/>
    <lineage>
        <taxon>Bacteria</taxon>
        <taxon>Bacillati</taxon>
        <taxon>Bacillota</taxon>
        <taxon>Bacilli</taxon>
        <taxon>Bacillales</taxon>
        <taxon>Bacillaceae</taxon>
        <taxon>Oceanobacillus</taxon>
    </lineage>
</organism>
<feature type="transmembrane region" description="Helical" evidence="5">
    <location>
        <begin position="45"/>
        <end position="66"/>
    </location>
</feature>
<dbReference type="AlphaFoldDB" id="Q8ERN1"/>
<evidence type="ECO:0000256" key="5">
    <source>
        <dbReference type="SAM" id="Phobius"/>
    </source>
</evidence>
<evidence type="ECO:0000256" key="1">
    <source>
        <dbReference type="ARBA" id="ARBA00006068"/>
    </source>
</evidence>
<evidence type="ECO:0000313" key="7">
    <source>
        <dbReference type="EMBL" id="BAC13226.1"/>
    </source>
</evidence>
<dbReference type="InterPro" id="IPR004474">
    <property type="entry name" value="LytR_CpsA_psr"/>
</dbReference>
<keyword evidence="8" id="KW-1185">Reference proteome</keyword>
<keyword evidence="5" id="KW-0472">Membrane</keyword>
<name>Q8ERN1_OCEIH</name>
<dbReference type="HOGENOM" id="CLU_993342_0_0_9"/>
<dbReference type="STRING" id="221109.gene:10733510"/>
<protein>
    <submittedName>
        <fullName evidence="7">Hypothetical conserved protein</fullName>
    </submittedName>
</protein>
<dbReference type="eggNOG" id="COG1316">
    <property type="taxonomic scope" value="Bacteria"/>
</dbReference>
<dbReference type="OrthoDB" id="2720222at2"/>
<dbReference type="RefSeq" id="WP_011065672.1">
    <property type="nucleotide sequence ID" value="NC_004193.1"/>
</dbReference>
<evidence type="ECO:0000256" key="3">
    <source>
        <dbReference type="ARBA" id="ARBA00022968"/>
    </source>
</evidence>
<dbReference type="GO" id="GO:0071555">
    <property type="term" value="P:cell wall organization"/>
    <property type="evidence" value="ECO:0007669"/>
    <property type="project" value="UniProtKB-KW"/>
</dbReference>
<evidence type="ECO:0000256" key="4">
    <source>
        <dbReference type="ARBA" id="ARBA00022989"/>
    </source>
</evidence>
<reference evidence="7 8" key="1">
    <citation type="journal article" date="2001" name="FEMS Microbiol. Lett.">
        <title>Oceanobacillus iheyensis gen. nov., sp. nov., a deep-sea extremely halotolerant and alkaliphilic species isolated from a depth of 1050 m on the Iheya Ridge.</title>
        <authorList>
            <person name="Lu J."/>
            <person name="Nogi Y."/>
            <person name="Takami H."/>
        </authorList>
    </citation>
    <scope>NUCLEOTIDE SEQUENCE [LARGE SCALE GENOMIC DNA]</scope>
    <source>
        <strain evidence="8">DSM 14371 / CIP 107618 / JCM 11309 / KCTC 3954 / HTE831</strain>
    </source>
</reference>
<gene>
    <name evidence="7" type="ordered locus">OB1270</name>
</gene>
<feature type="domain" description="Cell envelope-related transcriptional attenuator" evidence="6">
    <location>
        <begin position="106"/>
        <end position="183"/>
    </location>
</feature>
<dbReference type="InterPro" id="IPR050922">
    <property type="entry name" value="LytR/CpsA/Psr_CW_biosynth"/>
</dbReference>
<proteinExistence type="inferred from homology"/>
<dbReference type="Pfam" id="PF03816">
    <property type="entry name" value="LytR_cpsA_psr"/>
    <property type="match status" value="1"/>
</dbReference>
<dbReference type="EMBL" id="BA000028">
    <property type="protein sequence ID" value="BAC13226.1"/>
    <property type="molecule type" value="Genomic_DNA"/>
</dbReference>
<keyword evidence="2 5" id="KW-0812">Transmembrane</keyword>
<dbReference type="PANTHER" id="PTHR33392:SF6">
    <property type="entry name" value="POLYISOPRENYL-TEICHOIC ACID--PEPTIDOGLYCAN TEICHOIC ACID TRANSFERASE TAGU"/>
    <property type="match status" value="1"/>
</dbReference>
<evidence type="ECO:0000256" key="2">
    <source>
        <dbReference type="ARBA" id="ARBA00022692"/>
    </source>
</evidence>
<dbReference type="Gene3D" id="3.30.420.590">
    <property type="match status" value="1"/>
</dbReference>
<accession>Q8ERN1</accession>
<sequence>MDRDKKNSSLEDYNLFFTKKDREETLKKIKDGTQYKSEVKSKKSFLGPAIGTFVVLILSIGLIYVYSQSSVNQSQYDNQAQDTVAQNDNAFSFVLFGSDEAANNNRSSIIILVTYNSSDNSMKMVPISRDTYATIINSDGEDMGKNKITHATAYSSTYDSALKTVENLMDVPIEYYSAVSEEVFFDELDLTKEEVREDRLMSNLEEVLRERMKINDLIRVLKNSDTNMPEKVISDMNIESLEILDLYSSDVVIDEIYYQKIDSDNLDIISNDLKEHLTKN</sequence>